<comment type="caution">
    <text evidence="3">The sequence shown here is derived from an EMBL/GenBank/DDBJ whole genome shotgun (WGS) entry which is preliminary data.</text>
</comment>
<feature type="transmembrane region" description="Helical" evidence="1">
    <location>
        <begin position="94"/>
        <end position="116"/>
    </location>
</feature>
<evidence type="ECO:0000256" key="1">
    <source>
        <dbReference type="SAM" id="Phobius"/>
    </source>
</evidence>
<evidence type="ECO:0000313" key="2">
    <source>
        <dbReference type="EMBL" id="MBB4610334.1"/>
    </source>
</evidence>
<keyword evidence="1" id="KW-0472">Membrane</keyword>
<dbReference type="Proteomes" id="UP000704529">
    <property type="component" value="Unassembled WGS sequence"/>
</dbReference>
<feature type="transmembrane region" description="Helical" evidence="1">
    <location>
        <begin position="20"/>
        <end position="41"/>
    </location>
</feature>
<evidence type="ECO:0000313" key="4">
    <source>
        <dbReference type="Proteomes" id="UP000584663"/>
    </source>
</evidence>
<gene>
    <name evidence="2" type="ORF">GGQ89_002564</name>
    <name evidence="3" type="ORF">JYA60_19295</name>
</gene>
<keyword evidence="1" id="KW-0812">Transmembrane</keyword>
<keyword evidence="1" id="KW-1133">Transmembrane helix</keyword>
<sequence length="147" mass="16536">MTDLSQRDSRGPSERANHRLLALSGGIGGLAGLALATVSFVSTPQGRHLDHDAVWTSPLPLWFAILMALVWGVVIPVISWRWHRVVDEHERQAYRDGAVASFYTVALSVPVWWFLWRGGALPPVQFEWVYGAMLIVGSVVWLWRKYA</sequence>
<dbReference type="EMBL" id="JAFHKU010000135">
    <property type="protein sequence ID" value="MBN3560373.1"/>
    <property type="molecule type" value="Genomic_DNA"/>
</dbReference>
<name>A0AA41A1K4_9SPHN</name>
<dbReference type="EMBL" id="JACHNX010000009">
    <property type="protein sequence ID" value="MBB4610334.1"/>
    <property type="molecule type" value="Genomic_DNA"/>
</dbReference>
<feature type="transmembrane region" description="Helical" evidence="1">
    <location>
        <begin position="128"/>
        <end position="144"/>
    </location>
</feature>
<keyword evidence="4" id="KW-1185">Reference proteome</keyword>
<evidence type="ECO:0008006" key="6">
    <source>
        <dbReference type="Google" id="ProtNLM"/>
    </source>
</evidence>
<proteinExistence type="predicted"/>
<organism evidence="3 5">
    <name type="scientific">Sphingomonas yabuuchiae</name>
    <dbReference type="NCBI Taxonomy" id="172044"/>
    <lineage>
        <taxon>Bacteria</taxon>
        <taxon>Pseudomonadati</taxon>
        <taxon>Pseudomonadota</taxon>
        <taxon>Alphaproteobacteria</taxon>
        <taxon>Sphingomonadales</taxon>
        <taxon>Sphingomonadaceae</taxon>
        <taxon>Sphingomonas</taxon>
    </lineage>
</organism>
<protein>
    <recommendedName>
        <fullName evidence="6">Transmembrane protein</fullName>
    </recommendedName>
</protein>
<evidence type="ECO:0000313" key="3">
    <source>
        <dbReference type="EMBL" id="MBN3560373.1"/>
    </source>
</evidence>
<feature type="transmembrane region" description="Helical" evidence="1">
    <location>
        <begin position="61"/>
        <end position="82"/>
    </location>
</feature>
<dbReference type="AlphaFoldDB" id="A0AA41A1K4"/>
<dbReference type="RefSeq" id="WP_184106051.1">
    <property type="nucleotide sequence ID" value="NZ_JACHNX010000009.1"/>
</dbReference>
<reference evidence="2 4" key="1">
    <citation type="submission" date="2020-08" db="EMBL/GenBank/DDBJ databases">
        <title>Genomic Encyclopedia of Type Strains, Phase IV (KMG-IV): sequencing the most valuable type-strain genomes for metagenomic binning, comparative biology and taxonomic classification.</title>
        <authorList>
            <person name="Goeker M."/>
        </authorList>
    </citation>
    <scope>NUCLEOTIDE SEQUENCE [LARGE SCALE GENOMIC DNA]</scope>
    <source>
        <strain evidence="2 4">DSM 14562</strain>
    </source>
</reference>
<dbReference type="Proteomes" id="UP000584663">
    <property type="component" value="Unassembled WGS sequence"/>
</dbReference>
<evidence type="ECO:0000313" key="5">
    <source>
        <dbReference type="Proteomes" id="UP000704529"/>
    </source>
</evidence>
<accession>A0AA41A1K4</accession>
<reference evidence="3" key="2">
    <citation type="submission" date="2021-01" db="EMBL/GenBank/DDBJ databases">
        <title>Genome Sequencing of Type Strains.</title>
        <authorList>
            <person name="Lemaire J.F."/>
            <person name="Inderbitzin P."/>
            <person name="Collins S.B."/>
            <person name="Wespe N."/>
            <person name="Knight-Connoni V."/>
        </authorList>
    </citation>
    <scope>NUCLEOTIDE SEQUENCE</scope>
    <source>
        <strain evidence="3">DSM 14562</strain>
    </source>
</reference>